<reference evidence="2 3" key="1">
    <citation type="submission" date="2023-08" db="EMBL/GenBank/DDBJ databases">
        <title>Complete Genome Sequence of Pseudomonas entomophila TVIN A01.</title>
        <authorList>
            <person name="Shelke T."/>
            <person name="Mahar N.S."/>
            <person name="Gupta I."/>
            <person name="Gupta V."/>
        </authorList>
    </citation>
    <scope>NUCLEOTIDE SEQUENCE [LARGE SCALE GENOMIC DNA]</scope>
    <source>
        <strain evidence="2 3">TVIN-A01</strain>
    </source>
</reference>
<accession>A0ABY9QJ68</accession>
<proteinExistence type="predicted"/>
<keyword evidence="3" id="KW-1185">Reference proteome</keyword>
<dbReference type="Pfam" id="PF24832">
    <property type="entry name" value="DUF7716"/>
    <property type="match status" value="1"/>
</dbReference>
<dbReference type="GeneID" id="32805509"/>
<evidence type="ECO:0000313" key="2">
    <source>
        <dbReference type="EMBL" id="WMW04088.1"/>
    </source>
</evidence>
<dbReference type="InterPro" id="IPR056133">
    <property type="entry name" value="DUF7716"/>
</dbReference>
<organism evidence="2 3">
    <name type="scientific">Pseudomonas entomophila</name>
    <dbReference type="NCBI Taxonomy" id="312306"/>
    <lineage>
        <taxon>Bacteria</taxon>
        <taxon>Pseudomonadati</taxon>
        <taxon>Pseudomonadota</taxon>
        <taxon>Gammaproteobacteria</taxon>
        <taxon>Pseudomonadales</taxon>
        <taxon>Pseudomonadaceae</taxon>
        <taxon>Pseudomonas</taxon>
    </lineage>
</organism>
<evidence type="ECO:0000259" key="1">
    <source>
        <dbReference type="Pfam" id="PF24832"/>
    </source>
</evidence>
<name>A0ABY9QJ68_9PSED</name>
<dbReference type="Proteomes" id="UP001183127">
    <property type="component" value="Chromosome"/>
</dbReference>
<dbReference type="EMBL" id="CP132921">
    <property type="protein sequence ID" value="WMW04088.1"/>
    <property type="molecule type" value="Genomic_DNA"/>
</dbReference>
<dbReference type="RefSeq" id="WP_011533535.1">
    <property type="nucleotide sequence ID" value="NZ_CP132921.1"/>
</dbReference>
<gene>
    <name evidence="2" type="ORF">RAH46_17325</name>
</gene>
<protein>
    <recommendedName>
        <fullName evidence="1">DUF7716 domain-containing protein</fullName>
    </recommendedName>
</protein>
<evidence type="ECO:0000313" key="3">
    <source>
        <dbReference type="Proteomes" id="UP001183127"/>
    </source>
</evidence>
<feature type="domain" description="DUF7716" evidence="1">
    <location>
        <begin position="20"/>
        <end position="114"/>
    </location>
</feature>
<sequence length="117" mass="13558">MSGFELNKIYRIEEVVQWVRNREDRQHTYALYSERDADELMQGMRVLVGETPSFGEDDNEVMPLVVQTLGFEFCYACDQFQDVIDLAVSQDASVSTPTLIECLNHYANYDDFLDVFP</sequence>